<gene>
    <name evidence="2" type="ORF">AMON00008_LOCUS33473</name>
</gene>
<keyword evidence="1" id="KW-1133">Transmembrane helix</keyword>
<feature type="transmembrane region" description="Helical" evidence="1">
    <location>
        <begin position="117"/>
        <end position="139"/>
    </location>
</feature>
<name>A0A7S4RCK3_9DINO</name>
<dbReference type="AlphaFoldDB" id="A0A7S4RCK3"/>
<sequence>MDALYEIASDFSEAFLRVTRAIVDGEKEGASPVSLSVVNAFGGTFLATTLASFSAAFPGLWPVVFQHVHFAPRLMVLISGSLGVAGFAATQCVLTTLEQTPNTYRESLKHSVVRVYIAASLVPMFAHFGVHIGWARYLFWMNNVALLQASHSLLKDVADARLKIMSMTVQSELVSRRGAWQAERSSSWSHCASWCGGDAAPVVVSLAGAHSCATFSIVWAVCHFFAFPTA</sequence>
<proteinExistence type="predicted"/>
<evidence type="ECO:0000256" key="1">
    <source>
        <dbReference type="SAM" id="Phobius"/>
    </source>
</evidence>
<dbReference type="EMBL" id="HBNR01047988">
    <property type="protein sequence ID" value="CAE4610272.1"/>
    <property type="molecule type" value="Transcribed_RNA"/>
</dbReference>
<feature type="transmembrane region" description="Helical" evidence="1">
    <location>
        <begin position="76"/>
        <end position="97"/>
    </location>
</feature>
<keyword evidence="1" id="KW-0812">Transmembrane</keyword>
<feature type="transmembrane region" description="Helical" evidence="1">
    <location>
        <begin position="40"/>
        <end position="64"/>
    </location>
</feature>
<reference evidence="2" key="1">
    <citation type="submission" date="2021-01" db="EMBL/GenBank/DDBJ databases">
        <authorList>
            <person name="Corre E."/>
            <person name="Pelletier E."/>
            <person name="Niang G."/>
            <person name="Scheremetjew M."/>
            <person name="Finn R."/>
            <person name="Kale V."/>
            <person name="Holt S."/>
            <person name="Cochrane G."/>
            <person name="Meng A."/>
            <person name="Brown T."/>
            <person name="Cohen L."/>
        </authorList>
    </citation>
    <scope>NUCLEOTIDE SEQUENCE</scope>
    <source>
        <strain evidence="2">CCMP3105</strain>
    </source>
</reference>
<organism evidence="2">
    <name type="scientific">Alexandrium monilatum</name>
    <dbReference type="NCBI Taxonomy" id="311494"/>
    <lineage>
        <taxon>Eukaryota</taxon>
        <taxon>Sar</taxon>
        <taxon>Alveolata</taxon>
        <taxon>Dinophyceae</taxon>
        <taxon>Gonyaulacales</taxon>
        <taxon>Pyrocystaceae</taxon>
        <taxon>Alexandrium</taxon>
    </lineage>
</organism>
<keyword evidence="1" id="KW-0472">Membrane</keyword>
<evidence type="ECO:0000313" key="2">
    <source>
        <dbReference type="EMBL" id="CAE4610272.1"/>
    </source>
</evidence>
<protein>
    <submittedName>
        <fullName evidence="2">Uncharacterized protein</fullName>
    </submittedName>
</protein>
<accession>A0A7S4RCK3</accession>